<comment type="caution">
    <text evidence="4">The sequence shown here is derived from an EMBL/GenBank/DDBJ whole genome shotgun (WGS) entry which is preliminary data.</text>
</comment>
<feature type="region of interest" description="Disordered" evidence="2">
    <location>
        <begin position="519"/>
        <end position="581"/>
    </location>
</feature>
<feature type="compositionally biased region" description="Polar residues" evidence="2">
    <location>
        <begin position="1"/>
        <end position="10"/>
    </location>
</feature>
<gene>
    <name evidence="4" type="ORF">BJX63DRAFT_231312</name>
</gene>
<dbReference type="PANTHER" id="PTHR46910:SF9">
    <property type="entry name" value="MISCELLANEOUS ZN(II)2CYS6 TRANSCRIPTION FACTOR (EUROFUNG)"/>
    <property type="match status" value="1"/>
</dbReference>
<dbReference type="EMBL" id="JBFXLT010000042">
    <property type="protein sequence ID" value="KAL2813115.1"/>
    <property type="molecule type" value="Genomic_DNA"/>
</dbReference>
<dbReference type="CDD" id="cd12148">
    <property type="entry name" value="fungal_TF_MHR"/>
    <property type="match status" value="1"/>
</dbReference>
<keyword evidence="5" id="KW-1185">Reference proteome</keyword>
<feature type="region of interest" description="Disordered" evidence="2">
    <location>
        <begin position="1"/>
        <end position="20"/>
    </location>
</feature>
<name>A0ABR4HCF7_9EURO</name>
<reference evidence="4 5" key="1">
    <citation type="submission" date="2024-07" db="EMBL/GenBank/DDBJ databases">
        <title>Section-level genome sequencing and comparative genomics of Aspergillus sections Usti and Cavernicolus.</title>
        <authorList>
            <consortium name="Lawrence Berkeley National Laboratory"/>
            <person name="Nybo J.L."/>
            <person name="Vesth T.C."/>
            <person name="Theobald S."/>
            <person name="Frisvad J.C."/>
            <person name="Larsen T.O."/>
            <person name="Kjaerboelling I."/>
            <person name="Rothschild-Mancinelli K."/>
            <person name="Lyhne E.K."/>
            <person name="Kogle M.E."/>
            <person name="Barry K."/>
            <person name="Clum A."/>
            <person name="Na H."/>
            <person name="Ledsgaard L."/>
            <person name="Lin J."/>
            <person name="Lipzen A."/>
            <person name="Kuo A."/>
            <person name="Riley R."/>
            <person name="Mondo S."/>
            <person name="Labutti K."/>
            <person name="Haridas S."/>
            <person name="Pangalinan J."/>
            <person name="Salamov A.A."/>
            <person name="Simmons B.A."/>
            <person name="Magnuson J.K."/>
            <person name="Chen J."/>
            <person name="Drula E."/>
            <person name="Henrissat B."/>
            <person name="Wiebenga A."/>
            <person name="Lubbers R.J."/>
            <person name="Gomes A.C."/>
            <person name="Makela M.R."/>
            <person name="Stajich J."/>
            <person name="Grigoriev I.V."/>
            <person name="Mortensen U.H."/>
            <person name="De Vries R.P."/>
            <person name="Baker S.E."/>
            <person name="Andersen M.R."/>
        </authorList>
    </citation>
    <scope>NUCLEOTIDE SEQUENCE [LARGE SCALE GENOMIC DNA]</scope>
    <source>
        <strain evidence="4 5">CBS 588.65</strain>
    </source>
</reference>
<proteinExistence type="predicted"/>
<dbReference type="SMART" id="SM00906">
    <property type="entry name" value="Fungal_trans"/>
    <property type="match status" value="1"/>
</dbReference>
<dbReference type="Pfam" id="PF04082">
    <property type="entry name" value="Fungal_trans"/>
    <property type="match status" value="1"/>
</dbReference>
<dbReference type="Proteomes" id="UP001610334">
    <property type="component" value="Unassembled WGS sequence"/>
</dbReference>
<evidence type="ECO:0000259" key="3">
    <source>
        <dbReference type="SMART" id="SM00906"/>
    </source>
</evidence>
<feature type="compositionally biased region" description="Polar residues" evidence="2">
    <location>
        <begin position="550"/>
        <end position="561"/>
    </location>
</feature>
<dbReference type="PANTHER" id="PTHR46910">
    <property type="entry name" value="TRANSCRIPTION FACTOR PDR1"/>
    <property type="match status" value="1"/>
</dbReference>
<feature type="domain" description="Xylanolytic transcriptional activator regulatory" evidence="3">
    <location>
        <begin position="229"/>
        <end position="303"/>
    </location>
</feature>
<evidence type="ECO:0000313" key="4">
    <source>
        <dbReference type="EMBL" id="KAL2813115.1"/>
    </source>
</evidence>
<keyword evidence="1" id="KW-0539">Nucleus</keyword>
<dbReference type="InterPro" id="IPR050987">
    <property type="entry name" value="AtrR-like"/>
</dbReference>
<sequence length="662" mass="73188">MDSGNSNHGSPSKRQRLTPRAHELGVMRMSTDNGSASFLGSSSGIHFIRVVYNAFARRSALLNRPQQPSKNTQVPGEDDQLHHQHHQYRPDLWLPDELDLQAPSTSFSFDNLVQWTRGYFQNWHPIFPFCSGPALLIILELISCDGFSSLSVADAILVRSIISITLMDRRQANSSSSQIPVPSVLVFRSVHQAMESLHALFCEPPTIPILQAAFSVQLFLTSLLRLNAASRVGGAIIRTAFHLGLHRCPVRYSGFSPQETSTRRRLFWSIYCLERYLSQALGIPLGIRDDDIDVCYPNAEVHGPAAEEDHKLRLLGHLAKFAQVRGRIIELRNKSINHREGFMDATQVHGELTQWWNEVYDDVYPVEPDENDTLSSATIAPFHSLLLTILRHEAIISMNRPLLAAEASSPEYRTALQICIESSRSLLTTLRQYLSGSPGSSIPLIWPSFTWAVWMSCLILIYAAWEGEFPTSSASRYAKSGLFILQNLSRRGNTWPQTCMEAIHDLDSALTTPEQQTLSVLDTADPRSKDKDPATTTSSDALDPGIPFEMSQNRLQNQRAPSTPALGETLQSATPLPSTITSSQWSNSSLIFGNQAMNNPGVTASGLGLGLGLPDLSIGNGTGGEEPLGIGDLWSLADGPWLIHESFDLAENWNIPYNPDLA</sequence>
<protein>
    <submittedName>
        <fullName evidence="4">Fungal-specific transcription factor domain-containing protein</fullName>
    </submittedName>
</protein>
<organism evidence="4 5">
    <name type="scientific">Aspergillus granulosus</name>
    <dbReference type="NCBI Taxonomy" id="176169"/>
    <lineage>
        <taxon>Eukaryota</taxon>
        <taxon>Fungi</taxon>
        <taxon>Dikarya</taxon>
        <taxon>Ascomycota</taxon>
        <taxon>Pezizomycotina</taxon>
        <taxon>Eurotiomycetes</taxon>
        <taxon>Eurotiomycetidae</taxon>
        <taxon>Eurotiales</taxon>
        <taxon>Aspergillaceae</taxon>
        <taxon>Aspergillus</taxon>
        <taxon>Aspergillus subgen. Nidulantes</taxon>
    </lineage>
</organism>
<accession>A0ABR4HCF7</accession>
<evidence type="ECO:0000256" key="2">
    <source>
        <dbReference type="SAM" id="MobiDB-lite"/>
    </source>
</evidence>
<dbReference type="InterPro" id="IPR007219">
    <property type="entry name" value="XnlR_reg_dom"/>
</dbReference>
<evidence type="ECO:0000313" key="5">
    <source>
        <dbReference type="Proteomes" id="UP001610334"/>
    </source>
</evidence>
<feature type="compositionally biased region" description="Basic and acidic residues" evidence="2">
    <location>
        <begin position="524"/>
        <end position="533"/>
    </location>
</feature>
<feature type="region of interest" description="Disordered" evidence="2">
    <location>
        <begin position="62"/>
        <end position="82"/>
    </location>
</feature>
<evidence type="ECO:0000256" key="1">
    <source>
        <dbReference type="ARBA" id="ARBA00023242"/>
    </source>
</evidence>
<feature type="compositionally biased region" description="Polar residues" evidence="2">
    <location>
        <begin position="64"/>
        <end position="74"/>
    </location>
</feature>